<dbReference type="AlphaFoldDB" id="A0A6I2MDC7"/>
<sequence length="174" mass="20283">MLYHFSEDPSIDIFKPRQSASFPSLHPVVWAIDQEHALHYYFPRDCPRVIYWKGEKTTEEDSARFFAESIADKIIVIETSWLERIRRTNLYLYSFNPGSFELFEGAKTAGYYVSSEEAVPIKVEPAGDLLEKLLKENAELRFTPNLYPIRNHILLSSLDFSIIRFRNAARMKEG</sequence>
<organism evidence="1 2">
    <name type="scientific">Metabacillus idriensis</name>
    <dbReference type="NCBI Taxonomy" id="324768"/>
    <lineage>
        <taxon>Bacteria</taxon>
        <taxon>Bacillati</taxon>
        <taxon>Bacillota</taxon>
        <taxon>Bacilli</taxon>
        <taxon>Bacillales</taxon>
        <taxon>Bacillaceae</taxon>
        <taxon>Metabacillus</taxon>
    </lineage>
</organism>
<comment type="caution">
    <text evidence="1">The sequence shown here is derived from an EMBL/GenBank/DDBJ whole genome shotgun (WGS) entry which is preliminary data.</text>
</comment>
<protein>
    <submittedName>
        <fullName evidence="1">Uncharacterized protein</fullName>
    </submittedName>
</protein>
<accession>A0A6I2MDC7</accession>
<dbReference type="InterPro" id="IPR049253">
    <property type="entry name" value="DUF6886"/>
</dbReference>
<proteinExistence type="predicted"/>
<name>A0A6I2MDC7_9BACI</name>
<keyword evidence="2" id="KW-1185">Reference proteome</keyword>
<evidence type="ECO:0000313" key="1">
    <source>
        <dbReference type="EMBL" id="MRX56298.1"/>
    </source>
</evidence>
<evidence type="ECO:0000313" key="2">
    <source>
        <dbReference type="Proteomes" id="UP000441585"/>
    </source>
</evidence>
<reference evidence="1 2" key="1">
    <citation type="submission" date="2019-11" db="EMBL/GenBank/DDBJ databases">
        <title>Bacillus idriensis genome.</title>
        <authorList>
            <person name="Konopka E.N."/>
            <person name="Newman J.D."/>
        </authorList>
    </citation>
    <scope>NUCLEOTIDE SEQUENCE [LARGE SCALE GENOMIC DNA]</scope>
    <source>
        <strain evidence="1 2">DSM 19097</strain>
    </source>
</reference>
<dbReference type="RefSeq" id="WP_154319398.1">
    <property type="nucleotide sequence ID" value="NZ_CAJFZX010000005.1"/>
</dbReference>
<dbReference type="EMBL" id="WKKF01000010">
    <property type="protein sequence ID" value="MRX56298.1"/>
    <property type="molecule type" value="Genomic_DNA"/>
</dbReference>
<dbReference type="Pfam" id="PF21820">
    <property type="entry name" value="DUF6886"/>
    <property type="match status" value="1"/>
</dbReference>
<gene>
    <name evidence="1" type="ORF">GJU41_20255</name>
</gene>
<dbReference type="Proteomes" id="UP000441585">
    <property type="component" value="Unassembled WGS sequence"/>
</dbReference>